<feature type="compositionally biased region" description="Acidic residues" evidence="1">
    <location>
        <begin position="86"/>
        <end position="96"/>
    </location>
</feature>
<dbReference type="AlphaFoldDB" id="A0A6A7CAI4"/>
<sequence>MGELADLEDMIGVLADPDDVSVEVNPEVPVAELYGDGLGDALPEPEPELVKDAALPVDAEYEDDECGTPVSVPDLDDVPAVPLETPGEDELADDPVNTEETVLRLNEELAGTPVLVLRLEVPTDADPDEVPAERDDEAEAVPLLVPYWLPLDDKLAGTPLLMLRLEVLVDAGPDEVPTGREDDSEAVSLLTDWLPLDEPDRSEAVELKLEDFEKTVSLLGPRLPLVVPTIGVELVLDDGADADVVAELKPLLLGALEVGVNKEVELNPDEPLNAEPVETLDPKLPVLELLDVPGEEVLELSDPEAELLLDVPAEYEETEPGLKDDTDAELLLDEAELNEPDVEPLLDVPSVYDELGPYEEVEAEPVLESDTLLLTLDVAGEYDDAELGLEEDAEALLERKLLDVSEG</sequence>
<gene>
    <name evidence="2" type="ORF">K470DRAFT_267295</name>
</gene>
<feature type="region of interest" description="Disordered" evidence="1">
    <location>
        <begin position="61"/>
        <end position="96"/>
    </location>
</feature>
<evidence type="ECO:0000256" key="1">
    <source>
        <dbReference type="SAM" id="MobiDB-lite"/>
    </source>
</evidence>
<evidence type="ECO:0000313" key="2">
    <source>
        <dbReference type="EMBL" id="KAF2864450.1"/>
    </source>
</evidence>
<organism evidence="2 3">
    <name type="scientific">Piedraia hortae CBS 480.64</name>
    <dbReference type="NCBI Taxonomy" id="1314780"/>
    <lineage>
        <taxon>Eukaryota</taxon>
        <taxon>Fungi</taxon>
        <taxon>Dikarya</taxon>
        <taxon>Ascomycota</taxon>
        <taxon>Pezizomycotina</taxon>
        <taxon>Dothideomycetes</taxon>
        <taxon>Dothideomycetidae</taxon>
        <taxon>Capnodiales</taxon>
        <taxon>Piedraiaceae</taxon>
        <taxon>Piedraia</taxon>
    </lineage>
</organism>
<dbReference type="EMBL" id="MU005957">
    <property type="protein sequence ID" value="KAF2864450.1"/>
    <property type="molecule type" value="Genomic_DNA"/>
</dbReference>
<protein>
    <submittedName>
        <fullName evidence="2">Uncharacterized protein</fullName>
    </submittedName>
</protein>
<keyword evidence="3" id="KW-1185">Reference proteome</keyword>
<name>A0A6A7CAI4_9PEZI</name>
<evidence type="ECO:0000313" key="3">
    <source>
        <dbReference type="Proteomes" id="UP000799421"/>
    </source>
</evidence>
<accession>A0A6A7CAI4</accession>
<proteinExistence type="predicted"/>
<dbReference type="Proteomes" id="UP000799421">
    <property type="component" value="Unassembled WGS sequence"/>
</dbReference>
<reference evidence="2" key="1">
    <citation type="journal article" date="2020" name="Stud. Mycol.">
        <title>101 Dothideomycetes genomes: a test case for predicting lifestyles and emergence of pathogens.</title>
        <authorList>
            <person name="Haridas S."/>
            <person name="Albert R."/>
            <person name="Binder M."/>
            <person name="Bloem J."/>
            <person name="Labutti K."/>
            <person name="Salamov A."/>
            <person name="Andreopoulos B."/>
            <person name="Baker S."/>
            <person name="Barry K."/>
            <person name="Bills G."/>
            <person name="Bluhm B."/>
            <person name="Cannon C."/>
            <person name="Castanera R."/>
            <person name="Culley D."/>
            <person name="Daum C."/>
            <person name="Ezra D."/>
            <person name="Gonzalez J."/>
            <person name="Henrissat B."/>
            <person name="Kuo A."/>
            <person name="Liang C."/>
            <person name="Lipzen A."/>
            <person name="Lutzoni F."/>
            <person name="Magnuson J."/>
            <person name="Mondo S."/>
            <person name="Nolan M."/>
            <person name="Ohm R."/>
            <person name="Pangilinan J."/>
            <person name="Park H.-J."/>
            <person name="Ramirez L."/>
            <person name="Alfaro M."/>
            <person name="Sun H."/>
            <person name="Tritt A."/>
            <person name="Yoshinaga Y."/>
            <person name="Zwiers L.-H."/>
            <person name="Turgeon B."/>
            <person name="Goodwin S."/>
            <person name="Spatafora J."/>
            <person name="Crous P."/>
            <person name="Grigoriev I."/>
        </authorList>
    </citation>
    <scope>NUCLEOTIDE SEQUENCE</scope>
    <source>
        <strain evidence="2">CBS 480.64</strain>
    </source>
</reference>